<dbReference type="PROSITE" id="PS00211">
    <property type="entry name" value="ABC_TRANSPORTER_1"/>
    <property type="match status" value="1"/>
</dbReference>
<evidence type="ECO:0000256" key="9">
    <source>
        <dbReference type="ARBA" id="ARBA00023125"/>
    </source>
</evidence>
<dbReference type="InterPro" id="IPR017871">
    <property type="entry name" value="ABC_transporter-like_CS"/>
</dbReference>
<dbReference type="Gene3D" id="3.40.50.300">
    <property type="entry name" value="P-loop containing nucleotide triphosphate hydrolases"/>
    <property type="match status" value="3"/>
</dbReference>
<evidence type="ECO:0000256" key="6">
    <source>
        <dbReference type="ARBA" id="ARBA00022769"/>
    </source>
</evidence>
<accession>A0A4P6JW88</accession>
<dbReference type="GO" id="GO:0005524">
    <property type="term" value="F:ATP binding"/>
    <property type="evidence" value="ECO:0007669"/>
    <property type="project" value="UniProtKB-KW"/>
</dbReference>
<dbReference type="GO" id="GO:0006281">
    <property type="term" value="P:DNA repair"/>
    <property type="evidence" value="ECO:0007669"/>
    <property type="project" value="UniProtKB-KW"/>
</dbReference>
<keyword evidence="8" id="KW-0267">Excision nuclease</keyword>
<feature type="domain" description="ABC transporter" evidence="14">
    <location>
        <begin position="137"/>
        <end position="432"/>
    </location>
</feature>
<evidence type="ECO:0000256" key="7">
    <source>
        <dbReference type="ARBA" id="ARBA00022840"/>
    </source>
</evidence>
<proteinExistence type="inferred from homology"/>
<dbReference type="KEGG" id="kbs:EPA93_28165"/>
<keyword evidence="10" id="KW-0234">DNA repair</keyword>
<keyword evidence="3" id="KW-0677">Repeat</keyword>
<dbReference type="Gene3D" id="1.10.8.280">
    <property type="entry name" value="ABC transporter ATPase domain-like"/>
    <property type="match status" value="1"/>
</dbReference>
<evidence type="ECO:0000256" key="1">
    <source>
        <dbReference type="ARBA" id="ARBA00004496"/>
    </source>
</evidence>
<name>A0A4P6JW88_KTERU</name>
<dbReference type="InterPro" id="IPR027417">
    <property type="entry name" value="P-loop_NTPase"/>
</dbReference>
<keyword evidence="6" id="KW-0228">DNA excision</keyword>
<evidence type="ECO:0000256" key="4">
    <source>
        <dbReference type="ARBA" id="ARBA00022741"/>
    </source>
</evidence>
<evidence type="ECO:0000256" key="11">
    <source>
        <dbReference type="ARBA" id="ARBA00038000"/>
    </source>
</evidence>
<evidence type="ECO:0000313" key="16">
    <source>
        <dbReference type="Proteomes" id="UP000290365"/>
    </source>
</evidence>
<dbReference type="CDD" id="cd03270">
    <property type="entry name" value="ABC_UvrA_I"/>
    <property type="match status" value="1"/>
</dbReference>
<evidence type="ECO:0000256" key="10">
    <source>
        <dbReference type="ARBA" id="ARBA00023204"/>
    </source>
</evidence>
<dbReference type="Proteomes" id="UP000290365">
    <property type="component" value="Chromosome"/>
</dbReference>
<dbReference type="InterPro" id="IPR003439">
    <property type="entry name" value="ABC_transporter-like_ATP-bd"/>
</dbReference>
<feature type="domain" description="ABC transporter" evidence="14">
    <location>
        <begin position="442"/>
        <end position="738"/>
    </location>
</feature>
<dbReference type="OrthoDB" id="9809851at2"/>
<comment type="subcellular location">
    <subcellularLocation>
        <location evidence="1">Cytoplasm</location>
    </subcellularLocation>
</comment>
<evidence type="ECO:0000256" key="8">
    <source>
        <dbReference type="ARBA" id="ARBA00022881"/>
    </source>
</evidence>
<sequence length="748" mass="82016">MHEFIEVRGARENNLKSVSLNIPKHKLTVFTGVSGSGKSSLVFDTIAAESQRLLNETYTVFIQNFMPHFAQPDAEELRNLSVAIVIDQKRLGGNSRSTVGTITDTYAVLRRLYARLGQPSIGGAQMFSFNDPQGMCQQCQGLGQAATLDLTVLLDRDKSLKEGAIQFPTFVVGSWFWNIYAFSGFFDPAKKLRDYTSEEWDKLVNGVESRVKLGTVNANYEGLIPKFKRLYLTKNFEQMAPHMRAALEKIVAFAPCSLCHGTRLNQAALSCRIKGKNIAECAALEVSELVQFVRAIDEPTLAPLLATLSARLDDLIAIGLGYLSLDRETSTLSGGESQRVKMVRHLGSSLTDLTYIFDEPSAGLHPHDIQRLNTLMRQLRDKGNTVLIVEHNPLIISIADHIVDMGPGAGRAGGQIVYEGDPAGLRKANTLTGRHLHNYQPARTNPRTATGKLTIEHATLHNLHDVSISLPKGVLSVVTGVAGSGKSSLLQEVLPRRYPQIVSIDQSPIRGSRRSNLATYTGMLDVIRKRFATENKVSASLFSANSKGACPECQGLGLIYTDLAFMDPMISTCESCGGKRFTSEVLAYKLQGRSISDVLEMSVIEAREFFSTNAALTRILTALEDVGLGYITLWQPLSTLSGGERQRLKLAIELGNTPQIYVFDEPTAGLHMHDVDNLIALLDRLVDSGSTVIVIEHNLAVISRADWLIEMGPGAGRDGGKIIFEGTVTQLLKDPHTLTGRYLRQYCA</sequence>
<evidence type="ECO:0000256" key="3">
    <source>
        <dbReference type="ARBA" id="ARBA00022737"/>
    </source>
</evidence>
<reference evidence="15 16" key="1">
    <citation type="submission" date="2019-01" db="EMBL/GenBank/DDBJ databases">
        <title>Ktedonosporobacter rubrisoli SCAWS-G2.</title>
        <authorList>
            <person name="Huang Y."/>
            <person name="Yan B."/>
        </authorList>
    </citation>
    <scope>NUCLEOTIDE SEQUENCE [LARGE SCALE GENOMIC DNA]</scope>
    <source>
        <strain evidence="15 16">SCAWS-G2</strain>
    </source>
</reference>
<evidence type="ECO:0000256" key="5">
    <source>
        <dbReference type="ARBA" id="ARBA00022763"/>
    </source>
</evidence>
<keyword evidence="9" id="KW-0238">DNA-binding</keyword>
<dbReference type="Gene3D" id="1.20.1580.10">
    <property type="entry name" value="ABC transporter ATPase like domain"/>
    <property type="match status" value="2"/>
</dbReference>
<evidence type="ECO:0000256" key="12">
    <source>
        <dbReference type="ARBA" id="ARBA00039316"/>
    </source>
</evidence>
<gene>
    <name evidence="15" type="ORF">EPA93_28165</name>
</gene>
<dbReference type="RefSeq" id="WP_129890708.1">
    <property type="nucleotide sequence ID" value="NZ_CP035758.1"/>
</dbReference>
<evidence type="ECO:0000256" key="2">
    <source>
        <dbReference type="ARBA" id="ARBA00022490"/>
    </source>
</evidence>
<dbReference type="EMBL" id="CP035758">
    <property type="protein sequence ID" value="QBD79642.1"/>
    <property type="molecule type" value="Genomic_DNA"/>
</dbReference>
<evidence type="ECO:0000313" key="15">
    <source>
        <dbReference type="EMBL" id="QBD79642.1"/>
    </source>
</evidence>
<keyword evidence="5" id="KW-0227">DNA damage</keyword>
<keyword evidence="4" id="KW-0547">Nucleotide-binding</keyword>
<keyword evidence="7" id="KW-0067">ATP-binding</keyword>
<dbReference type="PROSITE" id="PS50893">
    <property type="entry name" value="ABC_TRANSPORTER_2"/>
    <property type="match status" value="2"/>
</dbReference>
<dbReference type="GO" id="GO:0003677">
    <property type="term" value="F:DNA binding"/>
    <property type="evidence" value="ECO:0007669"/>
    <property type="project" value="UniProtKB-KW"/>
</dbReference>
<dbReference type="SUPFAM" id="SSF52540">
    <property type="entry name" value="P-loop containing nucleoside triphosphate hydrolases"/>
    <property type="match status" value="2"/>
</dbReference>
<keyword evidence="2" id="KW-0963">Cytoplasm</keyword>
<dbReference type="AlphaFoldDB" id="A0A4P6JW88"/>
<dbReference type="GO" id="GO:0016887">
    <property type="term" value="F:ATP hydrolysis activity"/>
    <property type="evidence" value="ECO:0007669"/>
    <property type="project" value="InterPro"/>
</dbReference>
<dbReference type="PANTHER" id="PTHR43152:SF2">
    <property type="entry name" value="DRUG RESISTANCE ABC TRANSPORTER"/>
    <property type="match status" value="1"/>
</dbReference>
<dbReference type="Pfam" id="PF00005">
    <property type="entry name" value="ABC_tran"/>
    <property type="match status" value="1"/>
</dbReference>
<keyword evidence="16" id="KW-1185">Reference proteome</keyword>
<dbReference type="PANTHER" id="PTHR43152">
    <property type="entry name" value="UVRABC SYSTEM PROTEIN A"/>
    <property type="match status" value="1"/>
</dbReference>
<organism evidence="15 16">
    <name type="scientific">Ktedonosporobacter rubrisoli</name>
    <dbReference type="NCBI Taxonomy" id="2509675"/>
    <lineage>
        <taxon>Bacteria</taxon>
        <taxon>Bacillati</taxon>
        <taxon>Chloroflexota</taxon>
        <taxon>Ktedonobacteria</taxon>
        <taxon>Ktedonobacterales</taxon>
        <taxon>Ktedonosporobacteraceae</taxon>
        <taxon>Ktedonosporobacter</taxon>
    </lineage>
</organism>
<dbReference type="GO" id="GO:0005737">
    <property type="term" value="C:cytoplasm"/>
    <property type="evidence" value="ECO:0007669"/>
    <property type="project" value="UniProtKB-SubCell"/>
</dbReference>
<evidence type="ECO:0000259" key="14">
    <source>
        <dbReference type="PROSITE" id="PS50893"/>
    </source>
</evidence>
<evidence type="ECO:0000256" key="13">
    <source>
        <dbReference type="ARBA" id="ARBA00042156"/>
    </source>
</evidence>
<comment type="similarity">
    <text evidence="11">Belongs to the ABC transporter superfamily. UvrA family.</text>
</comment>
<dbReference type="GO" id="GO:0004518">
    <property type="term" value="F:nuclease activity"/>
    <property type="evidence" value="ECO:0007669"/>
    <property type="project" value="UniProtKB-KW"/>
</dbReference>
<protein>
    <recommendedName>
        <fullName evidence="12">UvrABC system protein A</fullName>
    </recommendedName>
    <alternativeName>
        <fullName evidence="13">Excinuclease ABC subunit A</fullName>
    </alternativeName>
</protein>